<dbReference type="Gene3D" id="3.30.70.1290">
    <property type="entry name" value="Transposase IS200-like"/>
    <property type="match status" value="1"/>
</dbReference>
<dbReference type="InterPro" id="IPR002686">
    <property type="entry name" value="Transposase_17"/>
</dbReference>
<comment type="caution">
    <text evidence="2">The sequence shown here is derived from an EMBL/GenBank/DDBJ whole genome shotgun (WGS) entry which is preliminary data.</text>
</comment>
<gene>
    <name evidence="2" type="ORF">A2935_03175</name>
</gene>
<evidence type="ECO:0000259" key="1">
    <source>
        <dbReference type="SMART" id="SM01321"/>
    </source>
</evidence>
<evidence type="ECO:0000313" key="2">
    <source>
        <dbReference type="EMBL" id="OGM92420.1"/>
    </source>
</evidence>
<dbReference type="PANTHER" id="PTHR34322">
    <property type="entry name" value="TRANSPOSASE, Y1_TNP DOMAIN-CONTAINING"/>
    <property type="match status" value="1"/>
</dbReference>
<sequence>MENPQFTTDGFYHIYNRGVEKRKIFLNNDDYFRFIHDLFEFNDEAYAQNIYYKLPSMKSYEVEPRKISKRKLLVEIIAFCLMPNHFHLFLRQNADNGITRFMQKLGTGYAMYFNQKYNRVGGLFQGRFKAVLIERESHFLYLPHYIHLNPLDLSIPSWRDKRIENPHKALKFLESYRWSSYLDHTGKKNFPSIISSALFKKLFGTPKEYQASLREWINDMDFSDLSDVIIEKV</sequence>
<dbReference type="GO" id="GO:0003677">
    <property type="term" value="F:DNA binding"/>
    <property type="evidence" value="ECO:0007669"/>
    <property type="project" value="InterPro"/>
</dbReference>
<organism evidence="2 3">
    <name type="scientific">Candidatus Wolfebacteria bacterium RIFCSPLOWO2_01_FULL_47_17b</name>
    <dbReference type="NCBI Taxonomy" id="1802558"/>
    <lineage>
        <taxon>Bacteria</taxon>
        <taxon>Candidatus Wolfeibacteriota</taxon>
    </lineage>
</organism>
<dbReference type="AlphaFoldDB" id="A0A1F8DUX7"/>
<protein>
    <recommendedName>
        <fullName evidence="1">Transposase IS200-like domain-containing protein</fullName>
    </recommendedName>
</protein>
<reference evidence="2 3" key="1">
    <citation type="journal article" date="2016" name="Nat. Commun.">
        <title>Thousands of microbial genomes shed light on interconnected biogeochemical processes in an aquifer system.</title>
        <authorList>
            <person name="Anantharaman K."/>
            <person name="Brown C.T."/>
            <person name="Hug L.A."/>
            <person name="Sharon I."/>
            <person name="Castelle C.J."/>
            <person name="Probst A.J."/>
            <person name="Thomas B.C."/>
            <person name="Singh A."/>
            <person name="Wilkins M.J."/>
            <person name="Karaoz U."/>
            <person name="Brodie E.L."/>
            <person name="Williams K.H."/>
            <person name="Hubbard S.S."/>
            <person name="Banfield J.F."/>
        </authorList>
    </citation>
    <scope>NUCLEOTIDE SEQUENCE [LARGE SCALE GENOMIC DNA]</scope>
</reference>
<dbReference type="GO" id="GO:0004803">
    <property type="term" value="F:transposase activity"/>
    <property type="evidence" value="ECO:0007669"/>
    <property type="project" value="InterPro"/>
</dbReference>
<dbReference type="PANTHER" id="PTHR34322:SF2">
    <property type="entry name" value="TRANSPOSASE IS200-LIKE DOMAIN-CONTAINING PROTEIN"/>
    <property type="match status" value="1"/>
</dbReference>
<dbReference type="SUPFAM" id="SSF143422">
    <property type="entry name" value="Transposase IS200-like"/>
    <property type="match status" value="1"/>
</dbReference>
<dbReference type="GO" id="GO:0006313">
    <property type="term" value="P:DNA transposition"/>
    <property type="evidence" value="ECO:0007669"/>
    <property type="project" value="InterPro"/>
</dbReference>
<dbReference type="EMBL" id="MGIS01000022">
    <property type="protein sequence ID" value="OGM92420.1"/>
    <property type="molecule type" value="Genomic_DNA"/>
</dbReference>
<feature type="domain" description="Transposase IS200-like" evidence="1">
    <location>
        <begin position="7"/>
        <end position="149"/>
    </location>
</feature>
<dbReference type="Pfam" id="PF01797">
    <property type="entry name" value="Y1_Tnp"/>
    <property type="match status" value="1"/>
</dbReference>
<dbReference type="InterPro" id="IPR036515">
    <property type="entry name" value="Transposase_17_sf"/>
</dbReference>
<evidence type="ECO:0000313" key="3">
    <source>
        <dbReference type="Proteomes" id="UP000177011"/>
    </source>
</evidence>
<dbReference type="SMART" id="SM01321">
    <property type="entry name" value="Y1_Tnp"/>
    <property type="match status" value="1"/>
</dbReference>
<dbReference type="Proteomes" id="UP000177011">
    <property type="component" value="Unassembled WGS sequence"/>
</dbReference>
<name>A0A1F8DUX7_9BACT</name>
<proteinExistence type="predicted"/>
<accession>A0A1F8DUX7</accession>